<dbReference type="EMBL" id="JABMIG020000034">
    <property type="protein sequence ID" value="KAL3800195.1"/>
    <property type="molecule type" value="Genomic_DNA"/>
</dbReference>
<accession>A0ABD3QID0</accession>
<evidence type="ECO:0000259" key="3">
    <source>
        <dbReference type="Pfam" id="PF04187"/>
    </source>
</evidence>
<name>A0ABD3QID0_9STRA</name>
<organism evidence="4 5">
    <name type="scientific">Cyclotella cryptica</name>
    <dbReference type="NCBI Taxonomy" id="29204"/>
    <lineage>
        <taxon>Eukaryota</taxon>
        <taxon>Sar</taxon>
        <taxon>Stramenopiles</taxon>
        <taxon>Ochrophyta</taxon>
        <taxon>Bacillariophyta</taxon>
        <taxon>Coscinodiscophyceae</taxon>
        <taxon>Thalassiosirophycidae</taxon>
        <taxon>Stephanodiscales</taxon>
        <taxon>Stephanodiscaceae</taxon>
        <taxon>Cyclotella</taxon>
    </lineage>
</organism>
<evidence type="ECO:0000256" key="2">
    <source>
        <dbReference type="SAM" id="SignalP"/>
    </source>
</evidence>
<feature type="signal peptide" evidence="2">
    <location>
        <begin position="1"/>
        <end position="24"/>
    </location>
</feature>
<proteinExistence type="predicted"/>
<feature type="chain" id="PRO_5044859737" description="Haem-binding uptake Tiki superfamily ChaN domain-containing protein" evidence="2">
    <location>
        <begin position="25"/>
        <end position="522"/>
    </location>
</feature>
<protein>
    <recommendedName>
        <fullName evidence="3">Haem-binding uptake Tiki superfamily ChaN domain-containing protein</fullName>
    </recommendedName>
</protein>
<keyword evidence="2" id="KW-0732">Signal</keyword>
<comment type="caution">
    <text evidence="4">The sequence shown here is derived from an EMBL/GenBank/DDBJ whole genome shotgun (WGS) entry which is preliminary data.</text>
</comment>
<feature type="compositionally biased region" description="Basic and acidic residues" evidence="1">
    <location>
        <begin position="58"/>
        <end position="67"/>
    </location>
</feature>
<evidence type="ECO:0000313" key="5">
    <source>
        <dbReference type="Proteomes" id="UP001516023"/>
    </source>
</evidence>
<dbReference type="Pfam" id="PF04187">
    <property type="entry name" value="Cofac_haem_bdg"/>
    <property type="match status" value="1"/>
</dbReference>
<evidence type="ECO:0000313" key="4">
    <source>
        <dbReference type="EMBL" id="KAL3800195.1"/>
    </source>
</evidence>
<dbReference type="Gene3D" id="3.40.50.11550">
    <property type="match status" value="1"/>
</dbReference>
<dbReference type="InterPro" id="IPR007314">
    <property type="entry name" value="Cofac_haem-bd_dom"/>
</dbReference>
<feature type="compositionally biased region" description="Low complexity" evidence="1">
    <location>
        <begin position="74"/>
        <end position="85"/>
    </location>
</feature>
<keyword evidence="5" id="KW-1185">Reference proteome</keyword>
<gene>
    <name evidence="4" type="ORF">HJC23_001116</name>
</gene>
<feature type="region of interest" description="Disordered" evidence="1">
    <location>
        <begin position="58"/>
        <end position="85"/>
    </location>
</feature>
<dbReference type="Proteomes" id="UP001516023">
    <property type="component" value="Unassembled WGS sequence"/>
</dbReference>
<reference evidence="4 5" key="1">
    <citation type="journal article" date="2020" name="G3 (Bethesda)">
        <title>Improved Reference Genome for Cyclotella cryptica CCMP332, a Model for Cell Wall Morphogenesis, Salinity Adaptation, and Lipid Production in Diatoms (Bacillariophyta).</title>
        <authorList>
            <person name="Roberts W.R."/>
            <person name="Downey K.M."/>
            <person name="Ruck E.C."/>
            <person name="Traller J.C."/>
            <person name="Alverson A.J."/>
        </authorList>
    </citation>
    <scope>NUCLEOTIDE SEQUENCE [LARGE SCALE GENOMIC DNA]</scope>
    <source>
        <strain evidence="4 5">CCMP332</strain>
    </source>
</reference>
<sequence>MTPPPPLLFISLLSSLSNLSGIEAFAPWRGSSLLSQNKPYLPSDSFQCRGPTTTNLLSHEEQSRNHDNQTPAFSSPSNRSSPSRRAILQSATASLVTLATADPASSLPDNPFAPPPPQPFRPSSRCTAYLVDSTIPPSLIPYRAGREASILKNLGMGSGTSKEPFSRDDVNLNNFMNKAVFGAIDATKGALGGISDVIGGENTVDRYASFVFFGANFDAESPTARGDANADADLAVGLMKDICRPKERSGNTAVGVAFVPISAQSALDEYVVGSGGEAASLDRLMGALKSVGVDTYLAERYVPIFQFAQEKKIPLLALSPELQDLDVIRNKGGGLQSLDPQRREVYVADAEGFIALTRDPKFQLYTEKSLLKDFTPSSPTISEEQFKAEQANFFAERILVHETAATVITKWAAPRPNSLVITLAPIADVRFMGGMNGRVPRVYRFLNGDKSGGNEGRGVGEDAVTTILLNPSAQETLSESRFLRLEIGTAPNNWAYQTKIADYFWFSSMPKVNMLPRMMNEQ</sequence>
<feature type="domain" description="Haem-binding uptake Tiki superfamily ChaN" evidence="3">
    <location>
        <begin position="230"/>
        <end position="423"/>
    </location>
</feature>
<evidence type="ECO:0000256" key="1">
    <source>
        <dbReference type="SAM" id="MobiDB-lite"/>
    </source>
</evidence>
<dbReference type="SUPFAM" id="SSF159501">
    <property type="entry name" value="EreA/ChaN-like"/>
    <property type="match status" value="1"/>
</dbReference>
<dbReference type="AlphaFoldDB" id="A0ABD3QID0"/>